<dbReference type="Gene3D" id="2.60.40.3110">
    <property type="match status" value="1"/>
</dbReference>
<dbReference type="PANTHER" id="PTHR30451">
    <property type="entry name" value="OUTER MEMBRANE USHER PROTEIN"/>
    <property type="match status" value="1"/>
</dbReference>
<sequence>MLLKQFNPYFLLINAVVGINSTTHAMSEQNKTDDYVFEGVSLFGEENKDIDLGQFQHDFVHGEYLLQTQVNQKSIGKILFKIDLDPKTGQSDLCIDHNQLNKLSIKKQVYSEFDGSRCIFIKQLDPYVSYDLDTAQQKLNLSIPDLILDLQNENDVTQNDFDSGVSALFSNYQYSYNFSNNADTHTQNDSHFLNLNAGLNFAGWYFRHQGNLTSDNQTKLKYSSNNTVLYHDFVENSARMSLGQIQTQSLYLDAVSLLGVQYATDNMMRLKSQRYFSPVIENIANSQAQVMVYQNGHKLYEKTVPAGPFKIDDIRGVSDSGDLSVDIIESDGSKRTFIVPLNMQFNLLRAGQKNINFATGYYQTQESVTDLQVVQASFDYGLNHATSLFLGGQYSPSYSNIVLGALWNTPFGGIQTSYDQAIFQRSEHTKTGEKFKLDYRTGFFAHQKSNISASFVYQSPLYQSLSNSLSSAYQNVLTSAEQEWLQRTNLMKQELRFSMSQRFGKTHGGTLSANIIQSQYWNDPKSYMQYQMSYSNNFKQFAYAFSLSQSESQKQEVDRNFAFTLMMPLKWKNRHYTTNTQIQHQSSPSDSTLVNMNVSSNGGAQSKFGYGLTASSMKTEEKHQQQLGATVSYKHPKVALNSTLAWNDQQQQFGISASGGLVAHRYGLTFARTLGDTFTIAHIQDVNSKYGSKKWSENYDRWGNAIYPNLTAYEANYVQFKPTQLPLNVTLDRFENRVVPKRFSSTMAVFEASRSENIILILSLKDNSQIPLGSTLYNDEGAKVGTVGQSNQVFIDELQKLKPNSAIRWGEGDQQHCLLGDVDLQNIDLNSTQYQMIEAVCQI</sequence>
<dbReference type="InterPro" id="IPR000015">
    <property type="entry name" value="Fimb_usher"/>
</dbReference>
<organism evidence="12 13">
    <name type="scientific">Acinetobacter shaoyimingii</name>
    <dbReference type="NCBI Taxonomy" id="2715164"/>
    <lineage>
        <taxon>Bacteria</taxon>
        <taxon>Pseudomonadati</taxon>
        <taxon>Pseudomonadota</taxon>
        <taxon>Gammaproteobacteria</taxon>
        <taxon>Moraxellales</taxon>
        <taxon>Moraxellaceae</taxon>
        <taxon>Acinetobacter</taxon>
    </lineage>
</organism>
<evidence type="ECO:0000256" key="3">
    <source>
        <dbReference type="ARBA" id="ARBA00022448"/>
    </source>
</evidence>
<protein>
    <submittedName>
        <fullName evidence="12">Fimbrial biogenesis outer membrane usher protein</fullName>
    </submittedName>
</protein>
<dbReference type="GO" id="GO:0015473">
    <property type="term" value="F:fimbrial usher porin activity"/>
    <property type="evidence" value="ECO:0007669"/>
    <property type="project" value="InterPro"/>
</dbReference>
<evidence type="ECO:0000256" key="1">
    <source>
        <dbReference type="ARBA" id="ARBA00004571"/>
    </source>
</evidence>
<feature type="domain" description="PapC-like C-terminal" evidence="10">
    <location>
        <begin position="762"/>
        <end position="817"/>
    </location>
</feature>
<dbReference type="SUPFAM" id="SSF141729">
    <property type="entry name" value="FimD N-terminal domain-like"/>
    <property type="match status" value="1"/>
</dbReference>
<dbReference type="InterPro" id="IPR042186">
    <property type="entry name" value="FimD_plug_dom"/>
</dbReference>
<dbReference type="Pfam" id="PF13953">
    <property type="entry name" value="PapC_C"/>
    <property type="match status" value="1"/>
</dbReference>
<dbReference type="InterPro" id="IPR037224">
    <property type="entry name" value="PapC_N_sf"/>
</dbReference>
<dbReference type="Proteomes" id="UP000502297">
    <property type="component" value="Chromosome"/>
</dbReference>
<comment type="subcellular location">
    <subcellularLocation>
        <location evidence="1 9">Cell outer membrane</location>
        <topology evidence="1 9">Multi-pass membrane protein</topology>
    </subcellularLocation>
</comment>
<keyword evidence="5 9" id="KW-0812">Transmembrane</keyword>
<dbReference type="Gene3D" id="2.60.40.2070">
    <property type="match status" value="1"/>
</dbReference>
<dbReference type="InterPro" id="IPR025949">
    <property type="entry name" value="PapC-like_C"/>
</dbReference>
<keyword evidence="13" id="KW-1185">Reference proteome</keyword>
<evidence type="ECO:0000256" key="2">
    <source>
        <dbReference type="ARBA" id="ARBA00008064"/>
    </source>
</evidence>
<proteinExistence type="inferred from homology"/>
<accession>A0A6G8RV85</accession>
<evidence type="ECO:0000256" key="4">
    <source>
        <dbReference type="ARBA" id="ARBA00022452"/>
    </source>
</evidence>
<comment type="similarity">
    <text evidence="2 9">Belongs to the fimbrial export usher family.</text>
</comment>
<dbReference type="InterPro" id="IPR043142">
    <property type="entry name" value="PapC-like_C_sf"/>
</dbReference>
<evidence type="ECO:0000313" key="13">
    <source>
        <dbReference type="Proteomes" id="UP000502297"/>
    </source>
</evidence>
<dbReference type="GO" id="GO:0009297">
    <property type="term" value="P:pilus assembly"/>
    <property type="evidence" value="ECO:0007669"/>
    <property type="project" value="InterPro"/>
</dbReference>
<dbReference type="Gene3D" id="3.10.20.410">
    <property type="match status" value="1"/>
</dbReference>
<dbReference type="AlphaFoldDB" id="A0A6G8RV85"/>
<evidence type="ECO:0000256" key="9">
    <source>
        <dbReference type="RuleBase" id="RU003884"/>
    </source>
</evidence>
<keyword evidence="3 9" id="KW-0813">Transport</keyword>
<keyword evidence="9" id="KW-1029">Fimbrium biogenesis</keyword>
<dbReference type="PANTHER" id="PTHR30451:SF20">
    <property type="entry name" value="FIMBRIAE USHER"/>
    <property type="match status" value="1"/>
</dbReference>
<dbReference type="EMBL" id="CP049801">
    <property type="protein sequence ID" value="QIO05740.1"/>
    <property type="molecule type" value="Genomic_DNA"/>
</dbReference>
<reference evidence="12 13" key="1">
    <citation type="submission" date="2020-03" db="EMBL/GenBank/DDBJ databases">
        <authorList>
            <person name="Zhu W."/>
        </authorList>
    </citation>
    <scope>NUCLEOTIDE SEQUENCE [LARGE SCALE GENOMIC DNA]</scope>
    <source>
        <strain evidence="12 13">323-1</strain>
    </source>
</reference>
<gene>
    <name evidence="12" type="ORF">G8E00_07125</name>
</gene>
<dbReference type="GO" id="GO:0009279">
    <property type="term" value="C:cell outer membrane"/>
    <property type="evidence" value="ECO:0007669"/>
    <property type="project" value="UniProtKB-SubCell"/>
</dbReference>
<dbReference type="InterPro" id="IPR025885">
    <property type="entry name" value="PapC_N"/>
</dbReference>
<evidence type="ECO:0000256" key="7">
    <source>
        <dbReference type="ARBA" id="ARBA00023136"/>
    </source>
</evidence>
<feature type="domain" description="PapC N-terminal" evidence="11">
    <location>
        <begin position="42"/>
        <end position="175"/>
    </location>
</feature>
<keyword evidence="8 9" id="KW-0998">Cell outer membrane</keyword>
<name>A0A6G8RV85_9GAMM</name>
<dbReference type="PROSITE" id="PS01151">
    <property type="entry name" value="FIMBRIAL_USHER"/>
    <property type="match status" value="1"/>
</dbReference>
<dbReference type="RefSeq" id="WP_166223109.1">
    <property type="nucleotide sequence ID" value="NZ_CP049801.1"/>
</dbReference>
<evidence type="ECO:0000259" key="11">
    <source>
        <dbReference type="Pfam" id="PF13954"/>
    </source>
</evidence>
<dbReference type="Pfam" id="PF00577">
    <property type="entry name" value="Usher"/>
    <property type="match status" value="1"/>
</dbReference>
<dbReference type="Pfam" id="PF13954">
    <property type="entry name" value="PapC_N"/>
    <property type="match status" value="1"/>
</dbReference>
<dbReference type="KEGG" id="asha:G8E00_07125"/>
<keyword evidence="6" id="KW-0732">Signal</keyword>
<keyword evidence="4" id="KW-1134">Transmembrane beta strand</keyword>
<evidence type="ECO:0000259" key="10">
    <source>
        <dbReference type="Pfam" id="PF13953"/>
    </source>
</evidence>
<dbReference type="Gene3D" id="2.60.40.2610">
    <property type="entry name" value="Outer membrane usher protein FimD, plug domain"/>
    <property type="match status" value="1"/>
</dbReference>
<evidence type="ECO:0000256" key="6">
    <source>
        <dbReference type="ARBA" id="ARBA00022729"/>
    </source>
</evidence>
<evidence type="ECO:0000256" key="8">
    <source>
        <dbReference type="ARBA" id="ARBA00023237"/>
    </source>
</evidence>
<dbReference type="InterPro" id="IPR018030">
    <property type="entry name" value="Fimbrial_membr_usher_CS"/>
</dbReference>
<keyword evidence="7 9" id="KW-0472">Membrane</keyword>
<evidence type="ECO:0000313" key="12">
    <source>
        <dbReference type="EMBL" id="QIO05740.1"/>
    </source>
</evidence>
<evidence type="ECO:0000256" key="5">
    <source>
        <dbReference type="ARBA" id="ARBA00022692"/>
    </source>
</evidence>